<evidence type="ECO:0000313" key="2">
    <source>
        <dbReference type="EMBL" id="KAK8120383.1"/>
    </source>
</evidence>
<accession>A0AAW0QZI7</accession>
<proteinExistence type="predicted"/>
<protein>
    <submittedName>
        <fullName evidence="2">Uncharacterized protein</fullName>
    </submittedName>
</protein>
<feature type="region of interest" description="Disordered" evidence="1">
    <location>
        <begin position="1"/>
        <end position="53"/>
    </location>
</feature>
<name>A0AAW0QZI7_9PEZI</name>
<organism evidence="2 3">
    <name type="scientific">Apiospora kogelbergensis</name>
    <dbReference type="NCBI Taxonomy" id="1337665"/>
    <lineage>
        <taxon>Eukaryota</taxon>
        <taxon>Fungi</taxon>
        <taxon>Dikarya</taxon>
        <taxon>Ascomycota</taxon>
        <taxon>Pezizomycotina</taxon>
        <taxon>Sordariomycetes</taxon>
        <taxon>Xylariomycetidae</taxon>
        <taxon>Amphisphaeriales</taxon>
        <taxon>Apiosporaceae</taxon>
        <taxon>Apiospora</taxon>
    </lineage>
</organism>
<keyword evidence="3" id="KW-1185">Reference proteome</keyword>
<gene>
    <name evidence="2" type="ORF">PG999_004503</name>
</gene>
<evidence type="ECO:0000256" key="1">
    <source>
        <dbReference type="SAM" id="MobiDB-lite"/>
    </source>
</evidence>
<dbReference type="AlphaFoldDB" id="A0AAW0QZI7"/>
<feature type="compositionally biased region" description="Polar residues" evidence="1">
    <location>
        <begin position="44"/>
        <end position="53"/>
    </location>
</feature>
<comment type="caution">
    <text evidence="2">The sequence shown here is derived from an EMBL/GenBank/DDBJ whole genome shotgun (WGS) entry which is preliminary data.</text>
</comment>
<evidence type="ECO:0000313" key="3">
    <source>
        <dbReference type="Proteomes" id="UP001392437"/>
    </source>
</evidence>
<feature type="compositionally biased region" description="Polar residues" evidence="1">
    <location>
        <begin position="1"/>
        <end position="16"/>
    </location>
</feature>
<reference evidence="2 3" key="1">
    <citation type="submission" date="2023-01" db="EMBL/GenBank/DDBJ databases">
        <title>Analysis of 21 Apiospora genomes using comparative genomics revels a genus with tremendous synthesis potential of carbohydrate active enzymes and secondary metabolites.</title>
        <authorList>
            <person name="Sorensen T."/>
        </authorList>
    </citation>
    <scope>NUCLEOTIDE SEQUENCE [LARGE SCALE GENOMIC DNA]</scope>
    <source>
        <strain evidence="2 3">CBS 117206</strain>
    </source>
</reference>
<sequence>MNNPTTTVSAQSQSDTTDLEEFGPRKLRRRTLPSLSRRRRTPYERNTTQRSSQISLAEISRQRIYYYCTRTATGQQESPPRHPSVPSLPSLLMRRQALARDTAVDDAVQLFREEPATAHSAYIVKFQLLSWISPNKASTVVVSALALVSLIPNSGL</sequence>
<dbReference type="Proteomes" id="UP001392437">
    <property type="component" value="Unassembled WGS sequence"/>
</dbReference>
<feature type="compositionally biased region" description="Basic residues" evidence="1">
    <location>
        <begin position="25"/>
        <end position="40"/>
    </location>
</feature>
<dbReference type="EMBL" id="JAQQWP010000004">
    <property type="protein sequence ID" value="KAK8120383.1"/>
    <property type="molecule type" value="Genomic_DNA"/>
</dbReference>